<sequence>GPECNIPLEGTTASISYHLHLHNHAYKQFESICCPWAGCIDGMLWRNVARHIKEKHLGLTLQCEECGRRYTRKESLTTHVQKCHSRC</sequence>
<dbReference type="Proteomes" id="UP000054018">
    <property type="component" value="Unassembled WGS sequence"/>
</dbReference>
<accession>A0A0C9ZP64</accession>
<dbReference type="InterPro" id="IPR013087">
    <property type="entry name" value="Znf_C2H2_type"/>
</dbReference>
<keyword evidence="1" id="KW-0862">Zinc</keyword>
<dbReference type="SMART" id="SM00355">
    <property type="entry name" value="ZnF_C2H2"/>
    <property type="match status" value="2"/>
</dbReference>
<dbReference type="STRING" id="765257.A0A0C9ZP64"/>
<evidence type="ECO:0000313" key="4">
    <source>
        <dbReference type="Proteomes" id="UP000054018"/>
    </source>
</evidence>
<dbReference type="PROSITE" id="PS50157">
    <property type="entry name" value="ZINC_FINGER_C2H2_2"/>
    <property type="match status" value="1"/>
</dbReference>
<proteinExistence type="predicted"/>
<reference evidence="4" key="2">
    <citation type="submission" date="2015-01" db="EMBL/GenBank/DDBJ databases">
        <title>Evolutionary Origins and Diversification of the Mycorrhizal Mutualists.</title>
        <authorList>
            <consortium name="DOE Joint Genome Institute"/>
            <consortium name="Mycorrhizal Genomics Consortium"/>
            <person name="Kohler A."/>
            <person name="Kuo A."/>
            <person name="Nagy L.G."/>
            <person name="Floudas D."/>
            <person name="Copeland A."/>
            <person name="Barry K.W."/>
            <person name="Cichocki N."/>
            <person name="Veneault-Fourrey C."/>
            <person name="LaButti K."/>
            <person name="Lindquist E.A."/>
            <person name="Lipzen A."/>
            <person name="Lundell T."/>
            <person name="Morin E."/>
            <person name="Murat C."/>
            <person name="Riley R."/>
            <person name="Ohm R."/>
            <person name="Sun H."/>
            <person name="Tunlid A."/>
            <person name="Henrissat B."/>
            <person name="Grigoriev I.V."/>
            <person name="Hibbett D.S."/>
            <person name="Martin F."/>
        </authorList>
    </citation>
    <scope>NUCLEOTIDE SEQUENCE [LARGE SCALE GENOMIC DNA]</scope>
    <source>
        <strain evidence="4">441</strain>
    </source>
</reference>
<dbReference type="Gene3D" id="3.30.160.60">
    <property type="entry name" value="Classic Zinc Finger"/>
    <property type="match status" value="1"/>
</dbReference>
<gene>
    <name evidence="3" type="ORF">PISMIDRAFT_76310</name>
</gene>
<dbReference type="GO" id="GO:0008270">
    <property type="term" value="F:zinc ion binding"/>
    <property type="evidence" value="ECO:0007669"/>
    <property type="project" value="UniProtKB-KW"/>
</dbReference>
<keyword evidence="4" id="KW-1185">Reference proteome</keyword>
<evidence type="ECO:0000313" key="3">
    <source>
        <dbReference type="EMBL" id="KIK21533.1"/>
    </source>
</evidence>
<feature type="non-terminal residue" evidence="3">
    <location>
        <position position="1"/>
    </location>
</feature>
<dbReference type="OrthoDB" id="3437960at2759"/>
<organism evidence="3 4">
    <name type="scientific">Pisolithus microcarpus 441</name>
    <dbReference type="NCBI Taxonomy" id="765257"/>
    <lineage>
        <taxon>Eukaryota</taxon>
        <taxon>Fungi</taxon>
        <taxon>Dikarya</taxon>
        <taxon>Basidiomycota</taxon>
        <taxon>Agaricomycotina</taxon>
        <taxon>Agaricomycetes</taxon>
        <taxon>Agaricomycetidae</taxon>
        <taxon>Boletales</taxon>
        <taxon>Sclerodermatineae</taxon>
        <taxon>Pisolithaceae</taxon>
        <taxon>Pisolithus</taxon>
    </lineage>
</organism>
<protein>
    <recommendedName>
        <fullName evidence="2">C2H2-type domain-containing protein</fullName>
    </recommendedName>
</protein>
<name>A0A0C9ZP64_9AGAM</name>
<dbReference type="AlphaFoldDB" id="A0A0C9ZP64"/>
<dbReference type="EMBL" id="KN833751">
    <property type="protein sequence ID" value="KIK21533.1"/>
    <property type="molecule type" value="Genomic_DNA"/>
</dbReference>
<dbReference type="HOGENOM" id="CLU_126337_1_1_1"/>
<keyword evidence="1" id="KW-0863">Zinc-finger</keyword>
<feature type="non-terminal residue" evidence="3">
    <location>
        <position position="87"/>
    </location>
</feature>
<dbReference type="PROSITE" id="PS00028">
    <property type="entry name" value="ZINC_FINGER_C2H2_1"/>
    <property type="match status" value="1"/>
</dbReference>
<reference evidence="3 4" key="1">
    <citation type="submission" date="2014-04" db="EMBL/GenBank/DDBJ databases">
        <authorList>
            <consortium name="DOE Joint Genome Institute"/>
            <person name="Kuo A."/>
            <person name="Kohler A."/>
            <person name="Costa M.D."/>
            <person name="Nagy L.G."/>
            <person name="Floudas D."/>
            <person name="Copeland A."/>
            <person name="Barry K.W."/>
            <person name="Cichocki N."/>
            <person name="Veneault-Fourrey C."/>
            <person name="LaButti K."/>
            <person name="Lindquist E.A."/>
            <person name="Lipzen A."/>
            <person name="Lundell T."/>
            <person name="Morin E."/>
            <person name="Murat C."/>
            <person name="Sun H."/>
            <person name="Tunlid A."/>
            <person name="Henrissat B."/>
            <person name="Grigoriev I.V."/>
            <person name="Hibbett D.S."/>
            <person name="Martin F."/>
            <person name="Nordberg H.P."/>
            <person name="Cantor M.N."/>
            <person name="Hua S.X."/>
        </authorList>
    </citation>
    <scope>NUCLEOTIDE SEQUENCE [LARGE SCALE GENOMIC DNA]</scope>
    <source>
        <strain evidence="3 4">441</strain>
    </source>
</reference>
<feature type="domain" description="C2H2-type" evidence="2">
    <location>
        <begin position="61"/>
        <end position="87"/>
    </location>
</feature>
<evidence type="ECO:0000259" key="2">
    <source>
        <dbReference type="PROSITE" id="PS50157"/>
    </source>
</evidence>
<keyword evidence="1" id="KW-0479">Metal-binding</keyword>
<evidence type="ECO:0000256" key="1">
    <source>
        <dbReference type="PROSITE-ProRule" id="PRU00042"/>
    </source>
</evidence>